<keyword evidence="2" id="KW-1185">Reference proteome</keyword>
<proteinExistence type="predicted"/>
<gene>
    <name evidence="1" type="ORF">TNCV_242261</name>
</gene>
<dbReference type="AlphaFoldDB" id="A0A8X6W469"/>
<comment type="caution">
    <text evidence="1">The sequence shown here is derived from an EMBL/GenBank/DDBJ whole genome shotgun (WGS) entry which is preliminary data.</text>
</comment>
<name>A0A8X6W469_TRICX</name>
<evidence type="ECO:0000313" key="1">
    <source>
        <dbReference type="EMBL" id="GFY27760.1"/>
    </source>
</evidence>
<evidence type="ECO:0000313" key="2">
    <source>
        <dbReference type="Proteomes" id="UP000887159"/>
    </source>
</evidence>
<protein>
    <submittedName>
        <fullName evidence="1">Uncharacterized protein</fullName>
    </submittedName>
</protein>
<organism evidence="1 2">
    <name type="scientific">Trichonephila clavipes</name>
    <name type="common">Golden silk orbweaver</name>
    <name type="synonym">Nephila clavipes</name>
    <dbReference type="NCBI Taxonomy" id="2585209"/>
    <lineage>
        <taxon>Eukaryota</taxon>
        <taxon>Metazoa</taxon>
        <taxon>Ecdysozoa</taxon>
        <taxon>Arthropoda</taxon>
        <taxon>Chelicerata</taxon>
        <taxon>Arachnida</taxon>
        <taxon>Araneae</taxon>
        <taxon>Araneomorphae</taxon>
        <taxon>Entelegynae</taxon>
        <taxon>Araneoidea</taxon>
        <taxon>Nephilidae</taxon>
        <taxon>Trichonephila</taxon>
    </lineage>
</organism>
<dbReference type="EMBL" id="BMAU01021381">
    <property type="protein sequence ID" value="GFY27760.1"/>
    <property type="molecule type" value="Genomic_DNA"/>
</dbReference>
<accession>A0A8X6W469</accession>
<dbReference type="Proteomes" id="UP000887159">
    <property type="component" value="Unassembled WGS sequence"/>
</dbReference>
<sequence length="70" mass="7626">MCSIGDRSGDLAGQGNMPKLCREGCVTNAIYPKRKKKSELMSGKRVGQSPLEITRSSKNSVKTSILLRDV</sequence>
<reference evidence="1" key="1">
    <citation type="submission" date="2020-08" db="EMBL/GenBank/DDBJ databases">
        <title>Multicomponent nature underlies the extraordinary mechanical properties of spider dragline silk.</title>
        <authorList>
            <person name="Kono N."/>
            <person name="Nakamura H."/>
            <person name="Mori M."/>
            <person name="Yoshida Y."/>
            <person name="Ohtoshi R."/>
            <person name="Malay A.D."/>
            <person name="Moran D.A.P."/>
            <person name="Tomita M."/>
            <person name="Numata K."/>
            <person name="Arakawa K."/>
        </authorList>
    </citation>
    <scope>NUCLEOTIDE SEQUENCE</scope>
</reference>